<evidence type="ECO:0000256" key="3">
    <source>
        <dbReference type="ARBA" id="ARBA00022553"/>
    </source>
</evidence>
<dbReference type="SUPFAM" id="SSF55785">
    <property type="entry name" value="PYP-like sensor domain (PAS domain)"/>
    <property type="match status" value="1"/>
</dbReference>
<dbReference type="EMBL" id="AP027079">
    <property type="protein sequence ID" value="BDU70682.1"/>
    <property type="molecule type" value="Genomic_DNA"/>
</dbReference>
<dbReference type="SUPFAM" id="SSF55781">
    <property type="entry name" value="GAF domain-like"/>
    <property type="match status" value="2"/>
</dbReference>
<evidence type="ECO:0000256" key="5">
    <source>
        <dbReference type="ARBA" id="ARBA00022777"/>
    </source>
</evidence>
<dbReference type="InterPro" id="IPR035965">
    <property type="entry name" value="PAS-like_dom_sf"/>
</dbReference>
<comment type="catalytic activity">
    <reaction evidence="1">
        <text>ATP + protein L-histidine = ADP + protein N-phospho-L-histidine.</text>
        <dbReference type="EC" id="2.7.13.3"/>
    </reaction>
</comment>
<reference evidence="11" key="1">
    <citation type="journal article" date="2023" name="Int. J. Syst. Evol. Microbiol.">
        <title>Mesoterricola silvestris gen. nov., sp. nov., Mesoterricola sediminis sp. nov., Geothrix oryzae sp. nov., Geothrix edaphica sp. nov., Geothrix rubra sp. nov., and Geothrix limicola sp. nov., six novel members of Acidobacteriota isolated from soils.</title>
        <authorList>
            <person name="Itoh H."/>
            <person name="Sugisawa Y."/>
            <person name="Mise K."/>
            <person name="Xu Z."/>
            <person name="Kuniyasu M."/>
            <person name="Ushijima N."/>
            <person name="Kawano K."/>
            <person name="Kobayashi E."/>
            <person name="Shiratori Y."/>
            <person name="Masuda Y."/>
            <person name="Senoo K."/>
        </authorList>
    </citation>
    <scope>NUCLEOTIDE SEQUENCE [LARGE SCALE GENOMIC DNA]</scope>
    <source>
        <strain evidence="11">Red222</strain>
    </source>
</reference>
<feature type="domain" description="Response regulatory" evidence="8">
    <location>
        <begin position="834"/>
        <end position="950"/>
    </location>
</feature>
<keyword evidence="11" id="KW-1185">Reference proteome</keyword>
<dbReference type="InterPro" id="IPR004358">
    <property type="entry name" value="Sig_transdc_His_kin-like_C"/>
</dbReference>
<dbReference type="Pfam" id="PF02518">
    <property type="entry name" value="HATPase_c"/>
    <property type="match status" value="1"/>
</dbReference>
<dbReference type="Pfam" id="PF00072">
    <property type="entry name" value="Response_reg"/>
    <property type="match status" value="1"/>
</dbReference>
<keyword evidence="5" id="KW-0418">Kinase</keyword>
<dbReference type="InterPro" id="IPR000014">
    <property type="entry name" value="PAS"/>
</dbReference>
<dbReference type="SMART" id="SM00091">
    <property type="entry name" value="PAS"/>
    <property type="match status" value="1"/>
</dbReference>
<dbReference type="PANTHER" id="PTHR43065:SF42">
    <property type="entry name" value="TWO-COMPONENT SENSOR PPRA"/>
    <property type="match status" value="1"/>
</dbReference>
<dbReference type="SUPFAM" id="SSF52172">
    <property type="entry name" value="CheY-like"/>
    <property type="match status" value="1"/>
</dbReference>
<evidence type="ECO:0000256" key="2">
    <source>
        <dbReference type="ARBA" id="ARBA00012438"/>
    </source>
</evidence>
<proteinExistence type="predicted"/>
<dbReference type="InterPro" id="IPR003661">
    <property type="entry name" value="HisK_dim/P_dom"/>
</dbReference>
<dbReference type="SUPFAM" id="SSF55874">
    <property type="entry name" value="ATPase domain of HSP90 chaperone/DNA topoisomerase II/histidine kinase"/>
    <property type="match status" value="1"/>
</dbReference>
<dbReference type="Gene3D" id="3.30.565.10">
    <property type="entry name" value="Histidine kinase-like ATPase, C-terminal domain"/>
    <property type="match status" value="1"/>
</dbReference>
<feature type="domain" description="PAS" evidence="9">
    <location>
        <begin position="442"/>
        <end position="489"/>
    </location>
</feature>
<dbReference type="Gene3D" id="1.10.287.130">
    <property type="match status" value="1"/>
</dbReference>
<dbReference type="InterPro" id="IPR036890">
    <property type="entry name" value="HATPase_C_sf"/>
</dbReference>
<dbReference type="PRINTS" id="PR00344">
    <property type="entry name" value="BCTRLSENSOR"/>
</dbReference>
<dbReference type="PROSITE" id="PS50109">
    <property type="entry name" value="HIS_KIN"/>
    <property type="match status" value="1"/>
</dbReference>
<dbReference type="PROSITE" id="PS50110">
    <property type="entry name" value="RESPONSE_REGULATORY"/>
    <property type="match status" value="1"/>
</dbReference>
<dbReference type="SUPFAM" id="SSF47384">
    <property type="entry name" value="Homodimeric domain of signal transducing histidine kinase"/>
    <property type="match status" value="1"/>
</dbReference>
<gene>
    <name evidence="10" type="ORF">GETHOR_27830</name>
</gene>
<dbReference type="PROSITE" id="PS50112">
    <property type="entry name" value="PAS"/>
    <property type="match status" value="1"/>
</dbReference>
<evidence type="ECO:0000259" key="8">
    <source>
        <dbReference type="PROSITE" id="PS50110"/>
    </source>
</evidence>
<evidence type="ECO:0000313" key="11">
    <source>
        <dbReference type="Proteomes" id="UP001242010"/>
    </source>
</evidence>
<evidence type="ECO:0000256" key="1">
    <source>
        <dbReference type="ARBA" id="ARBA00000085"/>
    </source>
</evidence>
<feature type="domain" description="Histidine kinase" evidence="7">
    <location>
        <begin position="589"/>
        <end position="814"/>
    </location>
</feature>
<organism evidence="10 11">
    <name type="scientific">Geothrix oryzae</name>
    <dbReference type="NCBI Taxonomy" id="2927975"/>
    <lineage>
        <taxon>Bacteria</taxon>
        <taxon>Pseudomonadati</taxon>
        <taxon>Acidobacteriota</taxon>
        <taxon>Holophagae</taxon>
        <taxon>Holophagales</taxon>
        <taxon>Holophagaceae</taxon>
        <taxon>Geothrix</taxon>
    </lineage>
</organism>
<evidence type="ECO:0000259" key="9">
    <source>
        <dbReference type="PROSITE" id="PS50112"/>
    </source>
</evidence>
<dbReference type="Pfam" id="PF13185">
    <property type="entry name" value="GAF_2"/>
    <property type="match status" value="1"/>
</dbReference>
<protein>
    <recommendedName>
        <fullName evidence="2">histidine kinase</fullName>
        <ecNumber evidence="2">2.7.13.3</ecNumber>
    </recommendedName>
</protein>
<dbReference type="Gene3D" id="3.30.450.40">
    <property type="match status" value="2"/>
</dbReference>
<dbReference type="InterPro" id="IPR029016">
    <property type="entry name" value="GAF-like_dom_sf"/>
</dbReference>
<dbReference type="SMART" id="SM00388">
    <property type="entry name" value="HisKA"/>
    <property type="match status" value="1"/>
</dbReference>
<evidence type="ECO:0000259" key="7">
    <source>
        <dbReference type="PROSITE" id="PS50109"/>
    </source>
</evidence>
<sequence length="952" mass="104324">MLGAGEEDLPQIGLERLRHDLPSGPAQAWFETAFESRVDRSELGTWLRLDGTVLPVRLTVVGLTTEEGGHLFVWGRDQSEEQLIGARLAESAGLQRHLAEGIYALSLVRTREEAYRVLLGQATAILTGPHWSLGRIEVRDGHPKVILAAWSPSLAARLGPSLEGLEFPLADSGFAREVCEHRRMCFVEEASTSPSMIQPAIVATYGLRSLLGVPLVFEGRIAGVLFGATFQGEPPTTPRETMFPVLQSLARIAALALERLESEDRLEEAARLSRRLAQAVRDLAEAVDEEALIARLFRWAAKLAPFPEWWFNRYDPETKGSITTHWTPGLEALGSPEAIRQPVPVAGNAFLEAIHLQQEAVHVPQCHTMAESFDLAAWPFRSVVGLPLAHEGDVVGILHGGSFGEQGEVSLSDERFEALKSLAEAAGLVMKRLHARRALEAQETRFRMLFEQTPDPIVLLSGGQIADVNAAASRLFGLEREVMLGQPMLAFCPEWQPEGGSSEDLGRHHMEAAMRGTCEQFEWVFRCEGGREAICQVNLTRLDPEDRPLLHAIVRDITAQKRAESERVALERQLFQAQKMESLGVLAGGIAHDFNNLLMGVLGHAGLALEQLNPLHPIRRNLEAIQKAGQRAADLTRQMLAYSGRGQFVVRHLDLTTQVEEMLHLLEVSLPKTVVLNLDLKKGLPAVSADASQIQQVIMNLVINAAEAIGETSGAITLATGAQRLEEPGIRTMLVGQDVPPGIYVYLEVTDTGCGMDVDTMSRIFEPFFTTKFTGRGLGLSAIMGIVRGHKGALRVYSEVGQGTTFKVLFPAQSAMADIHAIPGREAAWEGTGLILVVDDDETVRTVAREALELRGFQVLEAEDGRMAVDLVREQGPAIGLVLLDMTMPRMGGEEAYREMRILQPDLRVILSSGYNEVEAMSRFMGKGLKGFIQKPYGPKDLLAKIQGALEA</sequence>
<dbReference type="CDD" id="cd00130">
    <property type="entry name" value="PAS"/>
    <property type="match status" value="1"/>
</dbReference>
<dbReference type="InterPro" id="IPR003018">
    <property type="entry name" value="GAF"/>
</dbReference>
<dbReference type="EC" id="2.7.13.3" evidence="2"/>
<dbReference type="SMART" id="SM00065">
    <property type="entry name" value="GAF"/>
    <property type="match status" value="2"/>
</dbReference>
<dbReference type="Pfam" id="PF13426">
    <property type="entry name" value="PAS_9"/>
    <property type="match status" value="1"/>
</dbReference>
<dbReference type="NCBIfam" id="TIGR00229">
    <property type="entry name" value="sensory_box"/>
    <property type="match status" value="1"/>
</dbReference>
<evidence type="ECO:0000256" key="4">
    <source>
        <dbReference type="ARBA" id="ARBA00022679"/>
    </source>
</evidence>
<evidence type="ECO:0000256" key="6">
    <source>
        <dbReference type="PROSITE-ProRule" id="PRU00169"/>
    </source>
</evidence>
<dbReference type="SMART" id="SM00387">
    <property type="entry name" value="HATPase_c"/>
    <property type="match status" value="1"/>
</dbReference>
<keyword evidence="3 6" id="KW-0597">Phosphoprotein</keyword>
<accession>A0ABM8DUF4</accession>
<dbReference type="InterPro" id="IPR001789">
    <property type="entry name" value="Sig_transdc_resp-reg_receiver"/>
</dbReference>
<name>A0ABM8DUF4_9BACT</name>
<keyword evidence="4" id="KW-0808">Transferase</keyword>
<dbReference type="Proteomes" id="UP001242010">
    <property type="component" value="Chromosome"/>
</dbReference>
<dbReference type="Gene3D" id="3.40.50.2300">
    <property type="match status" value="1"/>
</dbReference>
<dbReference type="InterPro" id="IPR003594">
    <property type="entry name" value="HATPase_dom"/>
</dbReference>
<dbReference type="InterPro" id="IPR011006">
    <property type="entry name" value="CheY-like_superfamily"/>
</dbReference>
<dbReference type="PANTHER" id="PTHR43065">
    <property type="entry name" value="SENSOR HISTIDINE KINASE"/>
    <property type="match status" value="1"/>
</dbReference>
<evidence type="ECO:0000313" key="10">
    <source>
        <dbReference type="EMBL" id="BDU70682.1"/>
    </source>
</evidence>
<dbReference type="InterPro" id="IPR036097">
    <property type="entry name" value="HisK_dim/P_sf"/>
</dbReference>
<feature type="modified residue" description="4-aspartylphosphate" evidence="6">
    <location>
        <position position="885"/>
    </location>
</feature>
<dbReference type="Gene3D" id="3.30.450.20">
    <property type="entry name" value="PAS domain"/>
    <property type="match status" value="1"/>
</dbReference>
<dbReference type="SMART" id="SM00448">
    <property type="entry name" value="REC"/>
    <property type="match status" value="1"/>
</dbReference>
<dbReference type="InterPro" id="IPR005467">
    <property type="entry name" value="His_kinase_dom"/>
</dbReference>